<dbReference type="EMBL" id="CAJVQC010022955">
    <property type="protein sequence ID" value="CAG8720340.1"/>
    <property type="molecule type" value="Genomic_DNA"/>
</dbReference>
<gene>
    <name evidence="1" type="ORF">RPERSI_LOCUS11250</name>
</gene>
<reference evidence="1" key="1">
    <citation type="submission" date="2021-06" db="EMBL/GenBank/DDBJ databases">
        <authorList>
            <person name="Kallberg Y."/>
            <person name="Tangrot J."/>
            <person name="Rosling A."/>
        </authorList>
    </citation>
    <scope>NUCLEOTIDE SEQUENCE</scope>
    <source>
        <strain evidence="1">MA461A</strain>
    </source>
</reference>
<keyword evidence="2" id="KW-1185">Reference proteome</keyword>
<accession>A0ACA9PW99</accession>
<proteinExistence type="predicted"/>
<evidence type="ECO:0000313" key="1">
    <source>
        <dbReference type="EMBL" id="CAG8720340.1"/>
    </source>
</evidence>
<evidence type="ECO:0000313" key="2">
    <source>
        <dbReference type="Proteomes" id="UP000789920"/>
    </source>
</evidence>
<organism evidence="1 2">
    <name type="scientific">Racocetra persica</name>
    <dbReference type="NCBI Taxonomy" id="160502"/>
    <lineage>
        <taxon>Eukaryota</taxon>
        <taxon>Fungi</taxon>
        <taxon>Fungi incertae sedis</taxon>
        <taxon>Mucoromycota</taxon>
        <taxon>Glomeromycotina</taxon>
        <taxon>Glomeromycetes</taxon>
        <taxon>Diversisporales</taxon>
        <taxon>Gigasporaceae</taxon>
        <taxon>Racocetra</taxon>
    </lineage>
</organism>
<protein>
    <submittedName>
        <fullName evidence="1">9783_t:CDS:1</fullName>
    </submittedName>
</protein>
<sequence length="140" mass="15598">MDDVKPCGEIGSDDSTAMLDSLGGASRKIAICIQNSSQYIFEGPQYYIASGDEPRKPPPTRIETNKGFIWGLTSNKVGDPIRGVLVYKIKGERKVLAFLWKVTAYQNEYQNSWAINVLDMFRDPTPDNIINTSFNLSSIS</sequence>
<name>A0ACA9PW99_9GLOM</name>
<comment type="caution">
    <text evidence="1">The sequence shown here is derived from an EMBL/GenBank/DDBJ whole genome shotgun (WGS) entry which is preliminary data.</text>
</comment>
<dbReference type="Proteomes" id="UP000789920">
    <property type="component" value="Unassembled WGS sequence"/>
</dbReference>